<evidence type="ECO:0000313" key="2">
    <source>
        <dbReference type="EMBL" id="APT87127.1"/>
    </source>
</evidence>
<protein>
    <recommendedName>
        <fullName evidence="4">PH domain-containing protein</fullName>
    </recommendedName>
</protein>
<name>A0A1L7CMQ4_CORFL</name>
<keyword evidence="1" id="KW-0812">Transmembrane</keyword>
<evidence type="ECO:0008006" key="4">
    <source>
        <dbReference type="Google" id="ProtNLM"/>
    </source>
</evidence>
<dbReference type="EMBL" id="CP009246">
    <property type="protein sequence ID" value="APT87127.1"/>
    <property type="molecule type" value="Genomic_DNA"/>
</dbReference>
<feature type="transmembrane region" description="Helical" evidence="1">
    <location>
        <begin position="46"/>
        <end position="66"/>
    </location>
</feature>
<dbReference type="GeneID" id="82880643"/>
<feature type="transmembrane region" description="Helical" evidence="1">
    <location>
        <begin position="78"/>
        <end position="96"/>
    </location>
</feature>
<dbReference type="KEGG" id="cfc:CFLV_07930"/>
<proteinExistence type="predicted"/>
<reference evidence="2 3" key="1">
    <citation type="submission" date="2014-08" db="EMBL/GenBank/DDBJ databases">
        <title>Complete genome sequence of Corynebacterium flavescens OJ8(T)(=DSM 20296(T)), isolated from cheese.</title>
        <authorList>
            <person name="Ruckert C."/>
            <person name="Albersmeier A."/>
            <person name="Winkler A."/>
            <person name="Kalinowski J."/>
        </authorList>
    </citation>
    <scope>NUCLEOTIDE SEQUENCE [LARGE SCALE GENOMIC DNA]</scope>
    <source>
        <strain evidence="2 3">OJ8</strain>
    </source>
</reference>
<dbReference type="OrthoDB" id="5075037at2"/>
<keyword evidence="1" id="KW-0472">Membrane</keyword>
<keyword evidence="1" id="KW-1133">Transmembrane helix</keyword>
<organism evidence="2 3">
    <name type="scientific">Corynebacterium flavescens</name>
    <dbReference type="NCBI Taxonomy" id="28028"/>
    <lineage>
        <taxon>Bacteria</taxon>
        <taxon>Bacillati</taxon>
        <taxon>Actinomycetota</taxon>
        <taxon>Actinomycetes</taxon>
        <taxon>Mycobacteriales</taxon>
        <taxon>Corynebacteriaceae</taxon>
        <taxon>Corynebacterium</taxon>
    </lineage>
</organism>
<gene>
    <name evidence="2" type="ORF">CFLV_07930</name>
</gene>
<keyword evidence="3" id="KW-1185">Reference proteome</keyword>
<evidence type="ECO:0000313" key="3">
    <source>
        <dbReference type="Proteomes" id="UP000185479"/>
    </source>
</evidence>
<accession>A0A1L7CMQ4</accession>
<dbReference type="Proteomes" id="UP000185479">
    <property type="component" value="Chromosome"/>
</dbReference>
<dbReference type="AlphaFoldDB" id="A0A1L7CMQ4"/>
<sequence>MGIDAVLLRRILRALVQVLVLGLGWWARKYPNTVKTRPNRQRMPKFIAIFGWVLFVVGAVQAAIGLPTDPARANNLKGMLVASALMILASLVFVVIQHNWFVEPGADRVDFRTVFGREKHIEYQDIVRVREYSAQGQPFIQVRDSHGTKLGLSLQLYDMSP</sequence>
<dbReference type="STRING" id="28028.CFLV_07930"/>
<dbReference type="RefSeq" id="WP_075730063.1">
    <property type="nucleotide sequence ID" value="NZ_BJNB01000009.1"/>
</dbReference>
<feature type="transmembrane region" description="Helical" evidence="1">
    <location>
        <begin position="6"/>
        <end position="26"/>
    </location>
</feature>
<evidence type="ECO:0000256" key="1">
    <source>
        <dbReference type="SAM" id="Phobius"/>
    </source>
</evidence>